<dbReference type="NCBIfam" id="TIGR04183">
    <property type="entry name" value="Por_Secre_tail"/>
    <property type="match status" value="1"/>
</dbReference>
<reference evidence="4 5" key="1">
    <citation type="submission" date="2018-03" db="EMBL/GenBank/DDBJ databases">
        <title>Genomic Encyclopedia of Archaeal and Bacterial Type Strains, Phase II (KMG-II): from individual species to whole genera.</title>
        <authorList>
            <person name="Goeker M."/>
        </authorList>
    </citation>
    <scope>NUCLEOTIDE SEQUENCE [LARGE SCALE GENOMIC DNA]</scope>
    <source>
        <strain evidence="4 5">DSM 100214</strain>
    </source>
</reference>
<name>A0A2V3PNJ4_9BACT</name>
<feature type="domain" description="Peptidase S74" evidence="3">
    <location>
        <begin position="103"/>
        <end position="202"/>
    </location>
</feature>
<keyword evidence="2" id="KW-0732">Signal</keyword>
<feature type="coiled-coil region" evidence="1">
    <location>
        <begin position="181"/>
        <end position="208"/>
    </location>
</feature>
<dbReference type="EMBL" id="QICL01000020">
    <property type="protein sequence ID" value="PXV62358.1"/>
    <property type="molecule type" value="Genomic_DNA"/>
</dbReference>
<dbReference type="Proteomes" id="UP000247973">
    <property type="component" value="Unassembled WGS sequence"/>
</dbReference>
<dbReference type="InterPro" id="IPR030392">
    <property type="entry name" value="S74_ICA"/>
</dbReference>
<protein>
    <submittedName>
        <fullName evidence="4">Putative secreted protein (Por secretion system target)</fullName>
    </submittedName>
</protein>
<proteinExistence type="predicted"/>
<evidence type="ECO:0000313" key="4">
    <source>
        <dbReference type="EMBL" id="PXV62358.1"/>
    </source>
</evidence>
<organism evidence="4 5">
    <name type="scientific">Dysgonomonas alginatilytica</name>
    <dbReference type="NCBI Taxonomy" id="1605892"/>
    <lineage>
        <taxon>Bacteria</taxon>
        <taxon>Pseudomonadati</taxon>
        <taxon>Bacteroidota</taxon>
        <taxon>Bacteroidia</taxon>
        <taxon>Bacteroidales</taxon>
        <taxon>Dysgonomonadaceae</taxon>
        <taxon>Dysgonomonas</taxon>
    </lineage>
</organism>
<evidence type="ECO:0000313" key="5">
    <source>
        <dbReference type="Proteomes" id="UP000247973"/>
    </source>
</evidence>
<dbReference type="PROSITE" id="PS51688">
    <property type="entry name" value="ICA"/>
    <property type="match status" value="1"/>
</dbReference>
<dbReference type="RefSeq" id="WP_110311493.1">
    <property type="nucleotide sequence ID" value="NZ_QICL01000020.1"/>
</dbReference>
<feature type="chain" id="PRO_5016139442" evidence="2">
    <location>
        <begin position="21"/>
        <end position="311"/>
    </location>
</feature>
<dbReference type="AlphaFoldDB" id="A0A2V3PNJ4"/>
<comment type="caution">
    <text evidence="4">The sequence shown here is derived from an EMBL/GenBank/DDBJ whole genome shotgun (WGS) entry which is preliminary data.</text>
</comment>
<evidence type="ECO:0000256" key="1">
    <source>
        <dbReference type="SAM" id="Coils"/>
    </source>
</evidence>
<accession>A0A2V3PNJ4</accession>
<gene>
    <name evidence="4" type="ORF">CLV62_12046</name>
</gene>
<dbReference type="Pfam" id="PF13884">
    <property type="entry name" value="Peptidase_S74"/>
    <property type="match status" value="1"/>
</dbReference>
<keyword evidence="5" id="KW-1185">Reference proteome</keyword>
<dbReference type="OrthoDB" id="952861at2"/>
<feature type="signal peptide" evidence="2">
    <location>
        <begin position="1"/>
        <end position="20"/>
    </location>
</feature>
<sequence>MKKLLLIFSILCICTVGSNAQLKYRSNGKLTMGNVEPVGYYTTHLFGWGHYYSWVGNGYDTFMKICLGVASPRISGTGDQIVFYNSETSQYNSIQVKSVYNYSDARAKTNIVPLRNAIDKVLSLNPVTYNWKDPGMSVRKSAAGGELGEVGFLAQEVELVLPEAVTEDEEGNKLINYSAIIPLLTESMKELTGQIEALNKEVDDLRAAKSTSGIESEMIKDANKPILYQNTPNPFGTETTIKYYIPKGRQSASICVFNLQGSMLLKKPITTGVGEGQITLSASDLKSGIYLYTLLIDNKEVDTKRMLITTN</sequence>
<evidence type="ECO:0000256" key="2">
    <source>
        <dbReference type="SAM" id="SignalP"/>
    </source>
</evidence>
<dbReference type="InterPro" id="IPR026444">
    <property type="entry name" value="Secre_tail"/>
</dbReference>
<keyword evidence="1" id="KW-0175">Coiled coil</keyword>
<dbReference type="Pfam" id="PF18962">
    <property type="entry name" value="Por_Secre_tail"/>
    <property type="match status" value="1"/>
</dbReference>
<evidence type="ECO:0000259" key="3">
    <source>
        <dbReference type="PROSITE" id="PS51688"/>
    </source>
</evidence>